<dbReference type="EMBL" id="PFFQ01000053">
    <property type="protein sequence ID" value="PIW15211.1"/>
    <property type="molecule type" value="Genomic_DNA"/>
</dbReference>
<dbReference type="Proteomes" id="UP000231019">
    <property type="component" value="Unassembled WGS sequence"/>
</dbReference>
<dbReference type="Gene3D" id="2.40.50.580">
    <property type="match status" value="1"/>
</dbReference>
<proteinExistence type="inferred from homology"/>
<accession>A0A2M7G0H2</accession>
<comment type="similarity">
    <text evidence="1">Belongs to the SfsA family.</text>
</comment>
<dbReference type="NCBIfam" id="TIGR00230">
    <property type="entry name" value="sfsA"/>
    <property type="match status" value="1"/>
</dbReference>
<dbReference type="Gene3D" id="3.40.1350.60">
    <property type="match status" value="1"/>
</dbReference>
<organism evidence="4 5">
    <name type="scientific">bacterium (Candidatus Blackallbacteria) CG17_big_fil_post_rev_8_21_14_2_50_48_46</name>
    <dbReference type="NCBI Taxonomy" id="2014261"/>
    <lineage>
        <taxon>Bacteria</taxon>
        <taxon>Candidatus Blackallbacteria</taxon>
    </lineage>
</organism>
<gene>
    <name evidence="1" type="primary">sfsA</name>
    <name evidence="4" type="ORF">COW36_17470</name>
</gene>
<dbReference type="CDD" id="cd22359">
    <property type="entry name" value="SfsA-like_bacterial"/>
    <property type="match status" value="1"/>
</dbReference>
<dbReference type="InterPro" id="IPR041465">
    <property type="entry name" value="SfsA_N"/>
</dbReference>
<dbReference type="Pfam" id="PF17746">
    <property type="entry name" value="SfsA_N"/>
    <property type="match status" value="1"/>
</dbReference>
<evidence type="ECO:0000259" key="2">
    <source>
        <dbReference type="Pfam" id="PF03749"/>
    </source>
</evidence>
<dbReference type="PANTHER" id="PTHR30545">
    <property type="entry name" value="SUGAR FERMENTATION STIMULATION PROTEIN A"/>
    <property type="match status" value="1"/>
</dbReference>
<dbReference type="GO" id="GO:0003677">
    <property type="term" value="F:DNA binding"/>
    <property type="evidence" value="ECO:0007669"/>
    <property type="project" value="InterPro"/>
</dbReference>
<protein>
    <recommendedName>
        <fullName evidence="1">Sugar fermentation stimulation protein homolog</fullName>
    </recommendedName>
</protein>
<feature type="domain" description="SfsA N-terminal OB" evidence="3">
    <location>
        <begin position="13"/>
        <end position="79"/>
    </location>
</feature>
<comment type="caution">
    <text evidence="4">The sequence shown here is derived from an EMBL/GenBank/DDBJ whole genome shotgun (WGS) entry which is preliminary data.</text>
</comment>
<sequence>MHFEPPLVKGTLVKRYKRFLADVELETGEIITAHCPNPGSMRSCQEPGWPVCLSHNPSPKRKLAYTLEMLYNGSCWIGVNTLRTNALIAEALQQKQIAELVAYHSVKPEVRYGENSRVDFLLTQPGLPDCYLEIKHVSLLLEKDYAFPDAVTSRGLKHLNELLAMQAQGARAVLLFAVQRSDGYSFRAAHEIDPTYAEGLQKARLAGLEVLVYGVEVSPLGLGLGAALPF</sequence>
<dbReference type="HAMAP" id="MF_00095">
    <property type="entry name" value="SfsA"/>
    <property type="match status" value="1"/>
</dbReference>
<evidence type="ECO:0000259" key="3">
    <source>
        <dbReference type="Pfam" id="PF17746"/>
    </source>
</evidence>
<dbReference type="PANTHER" id="PTHR30545:SF2">
    <property type="entry name" value="SUGAR FERMENTATION STIMULATION PROTEIN A"/>
    <property type="match status" value="1"/>
</dbReference>
<evidence type="ECO:0000313" key="5">
    <source>
        <dbReference type="Proteomes" id="UP000231019"/>
    </source>
</evidence>
<reference evidence="4 5" key="1">
    <citation type="submission" date="2017-09" db="EMBL/GenBank/DDBJ databases">
        <title>Depth-based differentiation of microbial function through sediment-hosted aquifers and enrichment of novel symbionts in the deep terrestrial subsurface.</title>
        <authorList>
            <person name="Probst A.J."/>
            <person name="Ladd B."/>
            <person name="Jarett J.K."/>
            <person name="Geller-Mcgrath D.E."/>
            <person name="Sieber C.M."/>
            <person name="Emerson J.B."/>
            <person name="Anantharaman K."/>
            <person name="Thomas B.C."/>
            <person name="Malmstrom R."/>
            <person name="Stieglmeier M."/>
            <person name="Klingl A."/>
            <person name="Woyke T."/>
            <person name="Ryan C.M."/>
            <person name="Banfield J.F."/>
        </authorList>
    </citation>
    <scope>NUCLEOTIDE SEQUENCE [LARGE SCALE GENOMIC DNA]</scope>
    <source>
        <strain evidence="4">CG17_big_fil_post_rev_8_21_14_2_50_48_46</strain>
    </source>
</reference>
<feature type="domain" description="Sugar fermentation stimulation protein C-terminal" evidence="2">
    <location>
        <begin position="84"/>
        <end position="219"/>
    </location>
</feature>
<dbReference type="Pfam" id="PF03749">
    <property type="entry name" value="SfsA"/>
    <property type="match status" value="1"/>
</dbReference>
<evidence type="ECO:0000256" key="1">
    <source>
        <dbReference type="HAMAP-Rule" id="MF_00095"/>
    </source>
</evidence>
<dbReference type="AlphaFoldDB" id="A0A2M7G0H2"/>
<name>A0A2M7G0H2_9BACT</name>
<evidence type="ECO:0000313" key="4">
    <source>
        <dbReference type="EMBL" id="PIW15211.1"/>
    </source>
</evidence>
<dbReference type="InterPro" id="IPR005224">
    <property type="entry name" value="SfsA"/>
</dbReference>
<dbReference type="InterPro" id="IPR040452">
    <property type="entry name" value="SfsA_C"/>
</dbReference>